<protein>
    <submittedName>
        <fullName evidence="2">Uncharacterized protein</fullName>
    </submittedName>
</protein>
<feature type="compositionally biased region" description="Pro residues" evidence="1">
    <location>
        <begin position="250"/>
        <end position="260"/>
    </location>
</feature>
<gene>
    <name evidence="2" type="ORF">FA13DRAFT_1795001</name>
</gene>
<dbReference type="AlphaFoldDB" id="A0A4Y7SZP6"/>
<comment type="caution">
    <text evidence="2">The sequence shown here is derived from an EMBL/GenBank/DDBJ whole genome shotgun (WGS) entry which is preliminary data.</text>
</comment>
<reference evidence="2 3" key="1">
    <citation type="journal article" date="2019" name="Nat. Ecol. Evol.">
        <title>Megaphylogeny resolves global patterns of mushroom evolution.</title>
        <authorList>
            <person name="Varga T."/>
            <person name="Krizsan K."/>
            <person name="Foldi C."/>
            <person name="Dima B."/>
            <person name="Sanchez-Garcia M."/>
            <person name="Sanchez-Ramirez S."/>
            <person name="Szollosi G.J."/>
            <person name="Szarkandi J.G."/>
            <person name="Papp V."/>
            <person name="Albert L."/>
            <person name="Andreopoulos W."/>
            <person name="Angelini C."/>
            <person name="Antonin V."/>
            <person name="Barry K.W."/>
            <person name="Bougher N.L."/>
            <person name="Buchanan P."/>
            <person name="Buyck B."/>
            <person name="Bense V."/>
            <person name="Catcheside P."/>
            <person name="Chovatia M."/>
            <person name="Cooper J."/>
            <person name="Damon W."/>
            <person name="Desjardin D."/>
            <person name="Finy P."/>
            <person name="Geml J."/>
            <person name="Haridas S."/>
            <person name="Hughes K."/>
            <person name="Justo A."/>
            <person name="Karasinski D."/>
            <person name="Kautmanova I."/>
            <person name="Kiss B."/>
            <person name="Kocsube S."/>
            <person name="Kotiranta H."/>
            <person name="LaButti K.M."/>
            <person name="Lechner B.E."/>
            <person name="Liimatainen K."/>
            <person name="Lipzen A."/>
            <person name="Lukacs Z."/>
            <person name="Mihaltcheva S."/>
            <person name="Morgado L.N."/>
            <person name="Niskanen T."/>
            <person name="Noordeloos M.E."/>
            <person name="Ohm R.A."/>
            <person name="Ortiz-Santana B."/>
            <person name="Ovrebo C."/>
            <person name="Racz N."/>
            <person name="Riley R."/>
            <person name="Savchenko A."/>
            <person name="Shiryaev A."/>
            <person name="Soop K."/>
            <person name="Spirin V."/>
            <person name="Szebenyi C."/>
            <person name="Tomsovsky M."/>
            <person name="Tulloss R.E."/>
            <person name="Uehling J."/>
            <person name="Grigoriev I.V."/>
            <person name="Vagvolgyi C."/>
            <person name="Papp T."/>
            <person name="Martin F.M."/>
            <person name="Miettinen O."/>
            <person name="Hibbett D.S."/>
            <person name="Nagy L.G."/>
        </authorList>
    </citation>
    <scope>NUCLEOTIDE SEQUENCE [LARGE SCALE GENOMIC DNA]</scope>
    <source>
        <strain evidence="2 3">FP101781</strain>
    </source>
</reference>
<accession>A0A4Y7SZP6</accession>
<organism evidence="2 3">
    <name type="scientific">Coprinellus micaceus</name>
    <name type="common">Glistening ink-cap mushroom</name>
    <name type="synonym">Coprinus micaceus</name>
    <dbReference type="NCBI Taxonomy" id="71717"/>
    <lineage>
        <taxon>Eukaryota</taxon>
        <taxon>Fungi</taxon>
        <taxon>Dikarya</taxon>
        <taxon>Basidiomycota</taxon>
        <taxon>Agaricomycotina</taxon>
        <taxon>Agaricomycetes</taxon>
        <taxon>Agaricomycetidae</taxon>
        <taxon>Agaricales</taxon>
        <taxon>Agaricineae</taxon>
        <taxon>Psathyrellaceae</taxon>
        <taxon>Coprinellus</taxon>
    </lineage>
</organism>
<keyword evidence="3" id="KW-1185">Reference proteome</keyword>
<feature type="compositionally biased region" description="Low complexity" evidence="1">
    <location>
        <begin position="231"/>
        <end position="249"/>
    </location>
</feature>
<dbReference type="EMBL" id="QPFP01000042">
    <property type="protein sequence ID" value="TEB27191.1"/>
    <property type="molecule type" value="Genomic_DNA"/>
</dbReference>
<dbReference type="Proteomes" id="UP000298030">
    <property type="component" value="Unassembled WGS sequence"/>
</dbReference>
<evidence type="ECO:0000313" key="2">
    <source>
        <dbReference type="EMBL" id="TEB27191.1"/>
    </source>
</evidence>
<name>A0A4Y7SZP6_COPMI</name>
<evidence type="ECO:0000313" key="3">
    <source>
        <dbReference type="Proteomes" id="UP000298030"/>
    </source>
</evidence>
<evidence type="ECO:0000256" key="1">
    <source>
        <dbReference type="SAM" id="MobiDB-lite"/>
    </source>
</evidence>
<proteinExistence type="predicted"/>
<feature type="region of interest" description="Disordered" evidence="1">
    <location>
        <begin position="213"/>
        <end position="299"/>
    </location>
</feature>
<sequence length="381" mass="42231">MGRPLDPDGVFSTQNVVDCPRNAPVLSGRTFSHSYPSTAISGLEVHPLIPIYRPLRPSIGAQQELCHRRLAGLPITQLPPRTFPRLFDLGDFPRLPYHTFRDARRSAEILNYESPTKRARRSSPQIITIAAATAFSTPHSPVVWVSAICTSTSPSFYLVLRRYAQNDSKEDADRSWRTSIAGSFDVFLLVPLRKEPVSMDPLHDLHDLPAKFRRDSGDLNPHSPANRRVASLSPTITTTPSRLPSSLSLPPGPRRQPLHPPLRGRSLFCGFGSSPSPNVPSDGRSSTGSVRFHPLDVSNPPERGSHRLWTTHEFPIATFYGPSPQPRERFLDAERHRSPSKCPGVEWENLLPLVPCCGTLGAPPGTLYRPLRPSIDAQQEP</sequence>